<dbReference type="GO" id="GO:0005829">
    <property type="term" value="C:cytosol"/>
    <property type="evidence" value="ECO:0007669"/>
    <property type="project" value="TreeGrafter"/>
</dbReference>
<dbReference type="GO" id="GO:0004853">
    <property type="term" value="F:uroporphyrinogen decarboxylase activity"/>
    <property type="evidence" value="ECO:0007669"/>
    <property type="project" value="UniProtKB-UniRule"/>
</dbReference>
<comment type="pathway">
    <text evidence="1 7 8">Porphyrin-containing compound metabolism; protoporphyrin-IX biosynthesis; coproporphyrinogen-III from 5-aminolevulinate: step 4/4.</text>
</comment>
<comment type="similarity">
    <text evidence="2 7 9">Belongs to the uroporphyrinogen decarboxylase family.</text>
</comment>
<comment type="function">
    <text evidence="7">Catalyzes the decarboxylation of four acetate groups of uroporphyrinogen-III to yield coproporphyrinogen-III.</text>
</comment>
<evidence type="ECO:0000256" key="7">
    <source>
        <dbReference type="HAMAP-Rule" id="MF_00218"/>
    </source>
</evidence>
<dbReference type="InterPro" id="IPR038071">
    <property type="entry name" value="UROD/MetE-like_sf"/>
</dbReference>
<evidence type="ECO:0000256" key="4">
    <source>
        <dbReference type="ARBA" id="ARBA00022793"/>
    </source>
</evidence>
<evidence type="ECO:0000313" key="12">
    <source>
        <dbReference type="EMBL" id="GAO98240.1"/>
    </source>
</evidence>
<dbReference type="EC" id="4.1.1.37" evidence="3 7"/>
<accession>A0A0K8MCG2</accession>
<comment type="subcellular location">
    <subcellularLocation>
        <location evidence="7">Cytoplasm</location>
    </subcellularLocation>
</comment>
<dbReference type="InterPro" id="IPR000257">
    <property type="entry name" value="Uroporphyrinogen_deCOase"/>
</dbReference>
<proteinExistence type="inferred from homology"/>
<dbReference type="Gene3D" id="3.20.20.210">
    <property type="match status" value="1"/>
</dbReference>
<feature type="domain" description="Uroporphyrinogen decarboxylase (URO-D)" evidence="11">
    <location>
        <begin position="140"/>
        <end position="156"/>
    </location>
</feature>
<dbReference type="HAMAP" id="MF_00218">
    <property type="entry name" value="URO_D"/>
    <property type="match status" value="1"/>
</dbReference>
<dbReference type="Pfam" id="PF01208">
    <property type="entry name" value="URO-D"/>
    <property type="match status" value="1"/>
</dbReference>
<dbReference type="UniPathway" id="UPA00251">
    <property type="reaction ID" value="UER00321"/>
</dbReference>
<evidence type="ECO:0000256" key="1">
    <source>
        <dbReference type="ARBA" id="ARBA00004804"/>
    </source>
</evidence>
<dbReference type="NCBIfam" id="TIGR01464">
    <property type="entry name" value="hemE"/>
    <property type="match status" value="1"/>
</dbReference>
<dbReference type="PROSITE" id="PS00907">
    <property type="entry name" value="UROD_2"/>
    <property type="match status" value="1"/>
</dbReference>
<evidence type="ECO:0000256" key="3">
    <source>
        <dbReference type="ARBA" id="ARBA00012288"/>
    </source>
</evidence>
<feature type="site" description="Transition state stabilizer" evidence="7">
    <location>
        <position position="76"/>
    </location>
</feature>
<keyword evidence="13" id="KW-1185">Reference proteome</keyword>
<evidence type="ECO:0000313" key="13">
    <source>
        <dbReference type="Proteomes" id="UP000036771"/>
    </source>
</evidence>
<dbReference type="GO" id="GO:0019353">
    <property type="term" value="P:protoporphyrinogen IX biosynthetic process from glutamate"/>
    <property type="evidence" value="ECO:0007669"/>
    <property type="project" value="TreeGrafter"/>
</dbReference>
<reference evidence="12 13" key="1">
    <citation type="submission" date="2015-03" db="EMBL/GenBank/DDBJ databases">
        <title>Caedibacter varicaedens, whole genome shotgun sequence.</title>
        <authorList>
            <person name="Suzuki H."/>
            <person name="Dapper A.L."/>
            <person name="Gibson A.K."/>
            <person name="Jackson C."/>
            <person name="Lee H."/>
            <person name="Pejaver V.R."/>
            <person name="Doak T."/>
            <person name="Lynch M."/>
        </authorList>
    </citation>
    <scope>NUCLEOTIDE SEQUENCE [LARGE SCALE GENOMIC DNA]</scope>
</reference>
<sequence>MVYSYPKMLKVLKGEKISPPPIWLMRQAGRYLPEYRTLRQKCPDFLEFCFTPDLAVEATLQPLRRYDLDAAILFSDILVVPYALGQKVEFHEGKGPQLSPLRSRNDISNLDLDSFLEILLPVFESIRRLRTVLPTEKALIGFAGAPWTIFAYMVEGNTSRTFSQAVRFFYHSPDDARYLMDFICEATERYLCAQIEAGVQVIQLFDSWAGVVPYPLLEDAVYAPVRRLLRFLQHKFPHIPVICFPKGIGEKLPLYLQTTGATALSIDYHVDLSLLLPQIPSHIILQGALDPQVLVVGGKTLEQEISRLKKSLAGHPYIFNLGHGIVPETPHEHVTQLIHILHHQE</sequence>
<evidence type="ECO:0000259" key="11">
    <source>
        <dbReference type="PROSITE" id="PS00907"/>
    </source>
</evidence>
<evidence type="ECO:0000259" key="10">
    <source>
        <dbReference type="PROSITE" id="PS00906"/>
    </source>
</evidence>
<dbReference type="Proteomes" id="UP000036771">
    <property type="component" value="Unassembled WGS sequence"/>
</dbReference>
<keyword evidence="6 7" id="KW-0627">Porphyrin biosynthesis</keyword>
<comment type="caution">
    <text evidence="12">The sequence shown here is derived from an EMBL/GenBank/DDBJ whole genome shotgun (WGS) entry which is preliminary data.</text>
</comment>
<name>A0A0K8MCG2_9PROT</name>
<dbReference type="STRING" id="1629334.Cva_00888"/>
<feature type="domain" description="Uroporphyrinogen decarboxylase (URO-D)" evidence="10">
    <location>
        <begin position="21"/>
        <end position="30"/>
    </location>
</feature>
<feature type="binding site" evidence="7">
    <location>
        <begin position="26"/>
        <end position="30"/>
    </location>
    <ligand>
        <name>substrate</name>
    </ligand>
</feature>
<dbReference type="CDD" id="cd00717">
    <property type="entry name" value="URO-D"/>
    <property type="match status" value="1"/>
</dbReference>
<dbReference type="SUPFAM" id="SSF51726">
    <property type="entry name" value="UROD/MetE-like"/>
    <property type="match status" value="1"/>
</dbReference>
<keyword evidence="5 7" id="KW-0456">Lyase</keyword>
<evidence type="ECO:0000256" key="6">
    <source>
        <dbReference type="ARBA" id="ARBA00023244"/>
    </source>
</evidence>
<feature type="binding site" evidence="7">
    <location>
        <position position="323"/>
    </location>
    <ligand>
        <name>substrate</name>
    </ligand>
</feature>
<evidence type="ECO:0000256" key="8">
    <source>
        <dbReference type="RuleBase" id="RU000554"/>
    </source>
</evidence>
<dbReference type="InterPro" id="IPR006361">
    <property type="entry name" value="Uroporphyrinogen_deCO2ase_HemE"/>
</dbReference>
<evidence type="ECO:0000256" key="9">
    <source>
        <dbReference type="RuleBase" id="RU004169"/>
    </source>
</evidence>
<comment type="caution">
    <text evidence="7">Lacks conserved residue(s) required for the propagation of feature annotation.</text>
</comment>
<dbReference type="PANTHER" id="PTHR21091">
    <property type="entry name" value="METHYLTETRAHYDROFOLATE:HOMOCYSTEINE METHYLTRANSFERASE RELATED"/>
    <property type="match status" value="1"/>
</dbReference>
<feature type="binding site" evidence="7">
    <location>
        <position position="152"/>
    </location>
    <ligand>
        <name>substrate</name>
    </ligand>
</feature>
<dbReference type="AlphaFoldDB" id="A0A0K8MCG2"/>
<evidence type="ECO:0000256" key="2">
    <source>
        <dbReference type="ARBA" id="ARBA00009935"/>
    </source>
</evidence>
<comment type="catalytic activity">
    <reaction evidence="7 8">
        <text>uroporphyrinogen III + 4 H(+) = coproporphyrinogen III + 4 CO2</text>
        <dbReference type="Rhea" id="RHEA:19865"/>
        <dbReference type="ChEBI" id="CHEBI:15378"/>
        <dbReference type="ChEBI" id="CHEBI:16526"/>
        <dbReference type="ChEBI" id="CHEBI:57308"/>
        <dbReference type="ChEBI" id="CHEBI:57309"/>
        <dbReference type="EC" id="4.1.1.37"/>
    </reaction>
</comment>
<feature type="binding site" evidence="7">
    <location>
        <position position="207"/>
    </location>
    <ligand>
        <name>substrate</name>
    </ligand>
</feature>
<organism evidence="12 13">
    <name type="scientific">Caedimonas varicaedens</name>
    <dbReference type="NCBI Taxonomy" id="1629334"/>
    <lineage>
        <taxon>Bacteria</taxon>
        <taxon>Pseudomonadati</taxon>
        <taxon>Pseudomonadota</taxon>
        <taxon>Alphaproteobacteria</taxon>
        <taxon>Holosporales</taxon>
        <taxon>Caedimonadaceae</taxon>
        <taxon>Caedimonas</taxon>
    </lineage>
</organism>
<dbReference type="EMBL" id="BBVC01000036">
    <property type="protein sequence ID" value="GAO98240.1"/>
    <property type="molecule type" value="Genomic_DNA"/>
</dbReference>
<keyword evidence="4 7" id="KW-0210">Decarboxylase</keyword>
<comment type="subunit">
    <text evidence="7">Homodimer.</text>
</comment>
<dbReference type="PANTHER" id="PTHR21091:SF169">
    <property type="entry name" value="UROPORPHYRINOGEN DECARBOXYLASE"/>
    <property type="match status" value="1"/>
</dbReference>
<dbReference type="PROSITE" id="PS00906">
    <property type="entry name" value="UROD_1"/>
    <property type="match status" value="1"/>
</dbReference>
<protein>
    <recommendedName>
        <fullName evidence="3 7">Uroporphyrinogen decarboxylase</fullName>
        <shortName evidence="7">UPD</shortName>
        <shortName evidence="7">URO-D</shortName>
        <ecNumber evidence="3 7">4.1.1.37</ecNumber>
    </recommendedName>
</protein>
<evidence type="ECO:0000256" key="5">
    <source>
        <dbReference type="ARBA" id="ARBA00023239"/>
    </source>
</evidence>
<gene>
    <name evidence="7 12" type="primary">hemE</name>
    <name evidence="12" type="ORF">Cva_00888</name>
</gene>
<feature type="binding site" evidence="7">
    <location>
        <position position="76"/>
    </location>
    <ligand>
        <name>substrate</name>
    </ligand>
</feature>
<keyword evidence="7" id="KW-0963">Cytoplasm</keyword>